<organism evidence="11 12">
    <name type="scientific">Paenibacillus lactis 154</name>
    <dbReference type="NCBI Taxonomy" id="743719"/>
    <lineage>
        <taxon>Bacteria</taxon>
        <taxon>Bacillati</taxon>
        <taxon>Bacillota</taxon>
        <taxon>Bacilli</taxon>
        <taxon>Bacillales</taxon>
        <taxon>Paenibacillaceae</taxon>
        <taxon>Paenibacillus</taxon>
    </lineage>
</organism>
<dbReference type="InterPro" id="IPR042047">
    <property type="entry name" value="SleB_dom1"/>
</dbReference>
<feature type="domain" description="Peptidoglycan binding-like" evidence="9">
    <location>
        <begin position="82"/>
        <end position="135"/>
    </location>
</feature>
<dbReference type="InterPro" id="IPR002477">
    <property type="entry name" value="Peptidoglycan-bd-like"/>
</dbReference>
<evidence type="ECO:0000313" key="12">
    <source>
        <dbReference type="Proteomes" id="UP000003891"/>
    </source>
</evidence>
<dbReference type="eggNOG" id="COG3773">
    <property type="taxonomic scope" value="Bacteria"/>
</dbReference>
<dbReference type="eggNOG" id="COG3409">
    <property type="taxonomic scope" value="Bacteria"/>
</dbReference>
<dbReference type="InterPro" id="IPR036365">
    <property type="entry name" value="PGBD-like_sf"/>
</dbReference>
<dbReference type="InterPro" id="IPR011105">
    <property type="entry name" value="Cell_wall_hydrolase_SleB"/>
</dbReference>
<dbReference type="EMBL" id="AGIP01000007">
    <property type="protein sequence ID" value="EHB63439.1"/>
    <property type="molecule type" value="Genomic_DNA"/>
</dbReference>
<evidence type="ECO:0000313" key="11">
    <source>
        <dbReference type="EMBL" id="EHB63439.1"/>
    </source>
</evidence>
<protein>
    <recommendedName>
        <fullName evidence="2 8">Spore cortex-lytic enzyme</fullName>
    </recommendedName>
</protein>
<evidence type="ECO:0000256" key="6">
    <source>
        <dbReference type="ARBA" id="ARBA00022969"/>
    </source>
</evidence>
<dbReference type="GO" id="GO:0030435">
    <property type="term" value="P:sporulation resulting in formation of a cellular spore"/>
    <property type="evidence" value="ECO:0007669"/>
    <property type="project" value="UniProtKB-KW"/>
</dbReference>
<evidence type="ECO:0000256" key="4">
    <source>
        <dbReference type="ARBA" id="ARBA00022729"/>
    </source>
</evidence>
<dbReference type="PATRIC" id="fig|743719.3.peg.3361"/>
<sequence>MLGPKHHFSWKIPRRYAIFHILMVVCSRFRPYNSTRKEMIIIRTKLRKNISALILSFLLFIPVFAQPVQAAATLKPGSASGDVWDLQYRLKTLDFYTQPLDGKYGPNTKAAVLRFQKEYGVPADGITGPQTWRQLKKYTLNQSEMDIMAKIIYSEARGEPYKGQVAVGAVVMNRIQSSEFPNDIRGVVFQPRAFTAVDDGQYWLTPNRTAYRAALDAVRGWDPTYESLYYFNPVTATSTWIWSRPQTVQIGKHIFAR</sequence>
<gene>
    <name evidence="11" type="ORF">PaelaDRAFT_3324</name>
</gene>
<dbReference type="GO" id="GO:0071555">
    <property type="term" value="P:cell wall organization"/>
    <property type="evidence" value="ECO:0007669"/>
    <property type="project" value="UniProtKB-KW"/>
</dbReference>
<keyword evidence="5" id="KW-0378">Hydrolase</keyword>
<feature type="domain" description="Cell wall hydrolase SleB" evidence="10">
    <location>
        <begin position="158"/>
        <end position="256"/>
    </location>
</feature>
<proteinExistence type="inferred from homology"/>
<dbReference type="InterPro" id="IPR036366">
    <property type="entry name" value="PGBDSf"/>
</dbReference>
<dbReference type="Gene3D" id="1.10.10.2520">
    <property type="entry name" value="Cell wall hydrolase SleB, domain 1"/>
    <property type="match status" value="1"/>
</dbReference>
<evidence type="ECO:0000256" key="1">
    <source>
        <dbReference type="ARBA" id="ARBA00007010"/>
    </source>
</evidence>
<dbReference type="Pfam" id="PF07486">
    <property type="entry name" value="Hydrolase_2"/>
    <property type="match status" value="1"/>
</dbReference>
<dbReference type="Pfam" id="PF01471">
    <property type="entry name" value="PG_binding_1"/>
    <property type="match status" value="1"/>
</dbReference>
<dbReference type="InterPro" id="IPR014224">
    <property type="entry name" value="Spore_cortex_SleB"/>
</dbReference>
<dbReference type="AlphaFoldDB" id="G4HH63"/>
<keyword evidence="4" id="KW-0732">Signal</keyword>
<dbReference type="STRING" id="743719.PaelaDRAFT_3324"/>
<dbReference type="NCBIfam" id="TIGR02869">
    <property type="entry name" value="spore_SleB"/>
    <property type="match status" value="1"/>
</dbReference>
<dbReference type="Gene3D" id="1.10.101.10">
    <property type="entry name" value="PGBD-like superfamily/PGBD"/>
    <property type="match status" value="1"/>
</dbReference>
<evidence type="ECO:0000256" key="8">
    <source>
        <dbReference type="NCBIfam" id="TIGR02869"/>
    </source>
</evidence>
<evidence type="ECO:0000256" key="3">
    <source>
        <dbReference type="ARBA" id="ARBA00022544"/>
    </source>
</evidence>
<dbReference type="GO" id="GO:0009847">
    <property type="term" value="P:spore germination"/>
    <property type="evidence" value="ECO:0007669"/>
    <property type="project" value="UniProtKB-UniRule"/>
</dbReference>
<accession>G4HH63</accession>
<evidence type="ECO:0000256" key="5">
    <source>
        <dbReference type="ARBA" id="ARBA00022801"/>
    </source>
</evidence>
<dbReference type="SUPFAM" id="SSF47090">
    <property type="entry name" value="PGBD-like"/>
    <property type="match status" value="1"/>
</dbReference>
<keyword evidence="7" id="KW-0961">Cell wall biogenesis/degradation</keyword>
<keyword evidence="6" id="KW-0749">Sporulation</keyword>
<comment type="similarity">
    <text evidence="1">Belongs to the SleB family.</text>
</comment>
<reference evidence="11 12" key="1">
    <citation type="submission" date="2011-09" db="EMBL/GenBank/DDBJ databases">
        <title>The draft genome of Paenibacillus lactis 154.</title>
        <authorList>
            <consortium name="US DOE Joint Genome Institute (JGI-PGF)"/>
            <person name="Lucas S."/>
            <person name="Han J."/>
            <person name="Lapidus A."/>
            <person name="Cheng J.-F."/>
            <person name="Goodwin L."/>
            <person name="Pitluck S."/>
            <person name="Peters L."/>
            <person name="Land M.L."/>
            <person name="Hauser L."/>
            <person name="Siebers A."/>
            <person name="Thelen M."/>
            <person name="Hugenholtz P."/>
            <person name="Allgaier M."/>
            <person name="Woyke T.J."/>
        </authorList>
    </citation>
    <scope>NUCLEOTIDE SEQUENCE [LARGE SCALE GENOMIC DNA]</scope>
    <source>
        <strain evidence="11 12">154</strain>
    </source>
</reference>
<evidence type="ECO:0000256" key="2">
    <source>
        <dbReference type="ARBA" id="ARBA00018364"/>
    </source>
</evidence>
<dbReference type="GO" id="GO:0016787">
    <property type="term" value="F:hydrolase activity"/>
    <property type="evidence" value="ECO:0007669"/>
    <property type="project" value="UniProtKB-KW"/>
</dbReference>
<evidence type="ECO:0000259" key="10">
    <source>
        <dbReference type="Pfam" id="PF07486"/>
    </source>
</evidence>
<keyword evidence="3" id="KW-0309">Germination</keyword>
<evidence type="ECO:0000259" key="9">
    <source>
        <dbReference type="Pfam" id="PF01471"/>
    </source>
</evidence>
<evidence type="ECO:0000256" key="7">
    <source>
        <dbReference type="ARBA" id="ARBA00023316"/>
    </source>
</evidence>
<dbReference type="Proteomes" id="UP000003891">
    <property type="component" value="Unassembled WGS sequence"/>
</dbReference>
<name>G4HH63_9BACL</name>
<dbReference type="Gene3D" id="6.20.240.60">
    <property type="match status" value="1"/>
</dbReference>